<evidence type="ECO:0000256" key="1">
    <source>
        <dbReference type="SAM" id="Phobius"/>
    </source>
</evidence>
<protein>
    <submittedName>
        <fullName evidence="3">Protein FAM210B</fullName>
    </submittedName>
</protein>
<evidence type="ECO:0000259" key="2">
    <source>
        <dbReference type="Pfam" id="PF06916"/>
    </source>
</evidence>
<feature type="domain" description="DUF1279" evidence="2">
    <location>
        <begin position="89"/>
        <end position="126"/>
    </location>
</feature>
<dbReference type="EMBL" id="KK118314">
    <property type="protein sequence ID" value="KFM72698.1"/>
    <property type="molecule type" value="Genomic_DNA"/>
</dbReference>
<feature type="transmembrane region" description="Helical" evidence="1">
    <location>
        <begin position="98"/>
        <end position="121"/>
    </location>
</feature>
<sequence>MASISRITRLFSYTLYSETLSSSCSVYSVLNIPCKYKLFIKAPKFPNLFLDNLSCRKYSSQSNKDLHKNTSEQTEFVQAVPKKDLSQRERLKQAVKEYGTTLIVFHVGISLMSLGLSYLAVSNGVDP</sequence>
<dbReference type="PANTHER" id="PTHR21377:SF0">
    <property type="entry name" value="PROTEIN FAM210B, MITOCHONDRIAL"/>
    <property type="match status" value="1"/>
</dbReference>
<keyword evidence="1" id="KW-0812">Transmembrane</keyword>
<dbReference type="GO" id="GO:0005739">
    <property type="term" value="C:mitochondrion"/>
    <property type="evidence" value="ECO:0007669"/>
    <property type="project" value="TreeGrafter"/>
</dbReference>
<dbReference type="STRING" id="407821.A0A087U5Q9"/>
<accession>A0A087U5Q9</accession>
<dbReference type="InterPro" id="IPR009688">
    <property type="entry name" value="FAM210A/B-like_dom"/>
</dbReference>
<dbReference type="Pfam" id="PF06916">
    <property type="entry name" value="FAM210A-B_dom"/>
    <property type="match status" value="1"/>
</dbReference>
<dbReference type="Proteomes" id="UP000054359">
    <property type="component" value="Unassembled WGS sequence"/>
</dbReference>
<feature type="non-terminal residue" evidence="3">
    <location>
        <position position="127"/>
    </location>
</feature>
<gene>
    <name evidence="3" type="ORF">X975_06706</name>
</gene>
<proteinExistence type="predicted"/>
<dbReference type="InterPro" id="IPR045866">
    <property type="entry name" value="FAM210A/B-like"/>
</dbReference>
<evidence type="ECO:0000313" key="4">
    <source>
        <dbReference type="Proteomes" id="UP000054359"/>
    </source>
</evidence>
<keyword evidence="1" id="KW-1133">Transmembrane helix</keyword>
<evidence type="ECO:0000313" key="3">
    <source>
        <dbReference type="EMBL" id="KFM72698.1"/>
    </source>
</evidence>
<name>A0A087U5Q9_STEMI</name>
<reference evidence="3 4" key="1">
    <citation type="submission" date="2013-11" db="EMBL/GenBank/DDBJ databases">
        <title>Genome sequencing of Stegodyphus mimosarum.</title>
        <authorList>
            <person name="Bechsgaard J."/>
        </authorList>
    </citation>
    <scope>NUCLEOTIDE SEQUENCE [LARGE SCALE GENOMIC DNA]</scope>
</reference>
<dbReference type="PANTHER" id="PTHR21377">
    <property type="entry name" value="PROTEIN FAM210B, MITOCHONDRIAL"/>
    <property type="match status" value="1"/>
</dbReference>
<keyword evidence="4" id="KW-1185">Reference proteome</keyword>
<keyword evidence="1" id="KW-0472">Membrane</keyword>
<dbReference type="AlphaFoldDB" id="A0A087U5Q9"/>
<dbReference type="OrthoDB" id="426386at2759"/>
<organism evidence="3 4">
    <name type="scientific">Stegodyphus mimosarum</name>
    <name type="common">African social velvet spider</name>
    <dbReference type="NCBI Taxonomy" id="407821"/>
    <lineage>
        <taxon>Eukaryota</taxon>
        <taxon>Metazoa</taxon>
        <taxon>Ecdysozoa</taxon>
        <taxon>Arthropoda</taxon>
        <taxon>Chelicerata</taxon>
        <taxon>Arachnida</taxon>
        <taxon>Araneae</taxon>
        <taxon>Araneomorphae</taxon>
        <taxon>Entelegynae</taxon>
        <taxon>Eresoidea</taxon>
        <taxon>Eresidae</taxon>
        <taxon>Stegodyphus</taxon>
    </lineage>
</organism>